<dbReference type="GO" id="GO:0008137">
    <property type="term" value="F:NADH dehydrogenase (ubiquinone) activity"/>
    <property type="evidence" value="ECO:0007669"/>
    <property type="project" value="UniProtKB-UniRule"/>
</dbReference>
<dbReference type="Pfam" id="PF00499">
    <property type="entry name" value="Oxidored_q3"/>
    <property type="match status" value="1"/>
</dbReference>
<dbReference type="EC" id="7.1.1.-" evidence="2"/>
<evidence type="ECO:0000313" key="3">
    <source>
        <dbReference type="EMBL" id="APG28019.1"/>
    </source>
</evidence>
<dbReference type="KEGG" id="pef:A7E78_09335"/>
<feature type="transmembrane region" description="Helical" evidence="2">
    <location>
        <begin position="6"/>
        <end position="22"/>
    </location>
</feature>
<dbReference type="PANTHER" id="PTHR33269">
    <property type="entry name" value="NADH-UBIQUINONE OXIDOREDUCTASE CHAIN 6"/>
    <property type="match status" value="1"/>
</dbReference>
<evidence type="ECO:0000256" key="1">
    <source>
        <dbReference type="ARBA" id="ARBA00005698"/>
    </source>
</evidence>
<dbReference type="STRING" id="1842532.A7E78_09335"/>
<comment type="subcellular location">
    <subcellularLocation>
        <location evidence="2">Cell membrane</location>
        <topology evidence="2">Multi-pass membrane protein</topology>
    </subcellularLocation>
</comment>
<dbReference type="OrthoDB" id="9790848at2"/>
<dbReference type="InterPro" id="IPR042106">
    <property type="entry name" value="Nuo/plastoQ_OxRdtase_6_NuoJ"/>
</dbReference>
<dbReference type="InterPro" id="IPR001457">
    <property type="entry name" value="NADH_UbQ/plastoQ_OxRdtase_su6"/>
</dbReference>
<keyword evidence="2" id="KW-0874">Quinone</keyword>
<keyword evidence="2" id="KW-1133">Transmembrane helix</keyword>
<dbReference type="GO" id="GO:0005886">
    <property type="term" value="C:plasma membrane"/>
    <property type="evidence" value="ECO:0007669"/>
    <property type="project" value="UniProtKB-SubCell"/>
</dbReference>
<dbReference type="PANTHER" id="PTHR33269:SF17">
    <property type="entry name" value="NADH-UBIQUINONE OXIDOREDUCTASE CHAIN 6"/>
    <property type="match status" value="1"/>
</dbReference>
<protein>
    <recommendedName>
        <fullName evidence="2">NADH-quinone oxidoreductase subunit J</fullName>
        <ecNumber evidence="2">7.1.1.-</ecNumber>
    </recommendedName>
</protein>
<comment type="catalytic activity">
    <reaction evidence="2">
        <text>a quinone + NADH + 5 H(+)(in) = a quinol + NAD(+) + 4 H(+)(out)</text>
        <dbReference type="Rhea" id="RHEA:57888"/>
        <dbReference type="ChEBI" id="CHEBI:15378"/>
        <dbReference type="ChEBI" id="CHEBI:24646"/>
        <dbReference type="ChEBI" id="CHEBI:57540"/>
        <dbReference type="ChEBI" id="CHEBI:57945"/>
        <dbReference type="ChEBI" id="CHEBI:132124"/>
    </reaction>
</comment>
<evidence type="ECO:0000256" key="2">
    <source>
        <dbReference type="RuleBase" id="RU004429"/>
    </source>
</evidence>
<evidence type="ECO:0000313" key="4">
    <source>
        <dbReference type="Proteomes" id="UP000182517"/>
    </source>
</evidence>
<keyword evidence="2" id="KW-1003">Cell membrane</keyword>
<dbReference type="RefSeq" id="WP_072283980.1">
    <property type="nucleotide sequence ID" value="NZ_CP015519.1"/>
</dbReference>
<proteinExistence type="inferred from homology"/>
<feature type="transmembrane region" description="Helical" evidence="2">
    <location>
        <begin position="58"/>
        <end position="79"/>
    </location>
</feature>
<accession>A0A1L3GQ04</accession>
<keyword evidence="2" id="KW-0520">NAD</keyword>
<dbReference type="GO" id="GO:0048038">
    <property type="term" value="F:quinone binding"/>
    <property type="evidence" value="ECO:0007669"/>
    <property type="project" value="UniProtKB-UniRule"/>
</dbReference>
<dbReference type="EMBL" id="CP015519">
    <property type="protein sequence ID" value="APG28019.1"/>
    <property type="molecule type" value="Genomic_DNA"/>
</dbReference>
<comment type="function">
    <text evidence="2">NDH-1 shuttles electrons from NADH, via FMN and iron-sulfur (Fe-S) centers, to quinones in the respiratory chain. Couples the redox reaction to proton translocation (for every two electrons transferred, four hydrogen ions are translocated across the cytoplasmic membrane), and thus conserves the redox energy in a proton gradient.</text>
</comment>
<organism evidence="3 4">
    <name type="scientific">Syntrophotalea acetylenivorans</name>
    <dbReference type="NCBI Taxonomy" id="1842532"/>
    <lineage>
        <taxon>Bacteria</taxon>
        <taxon>Pseudomonadati</taxon>
        <taxon>Thermodesulfobacteriota</taxon>
        <taxon>Desulfuromonadia</taxon>
        <taxon>Desulfuromonadales</taxon>
        <taxon>Syntrophotaleaceae</taxon>
        <taxon>Syntrophotalea</taxon>
    </lineage>
</organism>
<keyword evidence="2" id="KW-0472">Membrane</keyword>
<gene>
    <name evidence="3" type="ORF">A7E78_09335</name>
</gene>
<feature type="transmembrane region" description="Helical" evidence="2">
    <location>
        <begin position="29"/>
        <end position="52"/>
    </location>
</feature>
<feature type="transmembrane region" description="Helical" evidence="2">
    <location>
        <begin position="137"/>
        <end position="158"/>
    </location>
</feature>
<dbReference type="Proteomes" id="UP000182517">
    <property type="component" value="Chromosome"/>
</dbReference>
<keyword evidence="2" id="KW-0812">Transmembrane</keyword>
<comment type="similarity">
    <text evidence="1 2">Belongs to the complex I subunit 6 family.</text>
</comment>
<dbReference type="Gene3D" id="1.20.120.1200">
    <property type="entry name" value="NADH-ubiquinone/plastoquinone oxidoreductase chain 6, subunit NuoJ"/>
    <property type="match status" value="1"/>
</dbReference>
<dbReference type="AlphaFoldDB" id="A0A1L3GQ04"/>
<sequence length="171" mass="18602">MASLLFYLLAATALLATLLCITRRSPVHAVIFLINAFFALALMFYLLGAPLIAAWEVIVYAGAIMVLFLFVIMTLELSPGSQRPALNRRQVAPALLLFLLLLVSAGLILTIDPAGQAGVPLYYASPRSFGAALFSRYGLAVKIVSFQLLFATTGAYYLGRRRKVRQGEESS</sequence>
<name>A0A1L3GQ04_9BACT</name>
<feature type="transmembrane region" description="Helical" evidence="2">
    <location>
        <begin position="91"/>
        <end position="111"/>
    </location>
</feature>
<reference evidence="3 4" key="1">
    <citation type="journal article" date="2017" name="Genome Announc.">
        <title>Complete Genome Sequences of Two Acetylene-Fermenting Pelobacter acetylenicus Strains.</title>
        <authorList>
            <person name="Sutton J.M."/>
            <person name="Baesman S.M."/>
            <person name="Fierst J.L."/>
            <person name="Poret-Peterson A.T."/>
            <person name="Oremland R.S."/>
            <person name="Dunlap D.S."/>
            <person name="Akob D.M."/>
        </authorList>
    </citation>
    <scope>NUCLEOTIDE SEQUENCE [LARGE SCALE GENOMIC DNA]</scope>
    <source>
        <strain evidence="3 4">SFB93</strain>
    </source>
</reference>
<keyword evidence="4" id="KW-1185">Reference proteome</keyword>